<accession>A0ACC0SYL6</accession>
<organism evidence="1 2">
    <name type="scientific">Populus trichocarpa</name>
    <name type="common">Western balsam poplar</name>
    <name type="synonym">Populus balsamifera subsp. trichocarpa</name>
    <dbReference type="NCBI Taxonomy" id="3694"/>
    <lineage>
        <taxon>Eukaryota</taxon>
        <taxon>Viridiplantae</taxon>
        <taxon>Streptophyta</taxon>
        <taxon>Embryophyta</taxon>
        <taxon>Tracheophyta</taxon>
        <taxon>Spermatophyta</taxon>
        <taxon>Magnoliopsida</taxon>
        <taxon>eudicotyledons</taxon>
        <taxon>Gunneridae</taxon>
        <taxon>Pentapetalae</taxon>
        <taxon>rosids</taxon>
        <taxon>fabids</taxon>
        <taxon>Malpighiales</taxon>
        <taxon>Salicaceae</taxon>
        <taxon>Saliceae</taxon>
        <taxon>Populus</taxon>
    </lineage>
</organism>
<name>A0ACC0SYL6_POPTR</name>
<comment type="caution">
    <text evidence="1">The sequence shown here is derived from an EMBL/GenBank/DDBJ whole genome shotgun (WGS) entry which is preliminary data.</text>
</comment>
<sequence length="107" mass="12338">MRCVEILVNGQQSWSGYHECYLCMELEEKEQCPESCGCLATKYKIIILQEAFTNESKEEQGSCTRFQAQLLPGINNFSRPLDLETTHELTVVHLRETSYRRTCAPQC</sequence>
<reference evidence="1 2" key="1">
    <citation type="journal article" date="2006" name="Science">
        <title>The genome of black cottonwood, Populus trichocarpa (Torr. &amp; Gray).</title>
        <authorList>
            <person name="Tuskan G.A."/>
            <person name="Difazio S."/>
            <person name="Jansson S."/>
            <person name="Bohlmann J."/>
            <person name="Grigoriev I."/>
            <person name="Hellsten U."/>
            <person name="Putnam N."/>
            <person name="Ralph S."/>
            <person name="Rombauts S."/>
            <person name="Salamov A."/>
            <person name="Schein J."/>
            <person name="Sterck L."/>
            <person name="Aerts A."/>
            <person name="Bhalerao R.R."/>
            <person name="Bhalerao R.P."/>
            <person name="Blaudez D."/>
            <person name="Boerjan W."/>
            <person name="Brun A."/>
            <person name="Brunner A."/>
            <person name="Busov V."/>
            <person name="Campbell M."/>
            <person name="Carlson J."/>
            <person name="Chalot M."/>
            <person name="Chapman J."/>
            <person name="Chen G.L."/>
            <person name="Cooper D."/>
            <person name="Coutinho P.M."/>
            <person name="Couturier J."/>
            <person name="Covert S."/>
            <person name="Cronk Q."/>
            <person name="Cunningham R."/>
            <person name="Davis J."/>
            <person name="Degroeve S."/>
            <person name="Dejardin A."/>
            <person name="Depamphilis C."/>
            <person name="Detter J."/>
            <person name="Dirks B."/>
            <person name="Dubchak I."/>
            <person name="Duplessis S."/>
            <person name="Ehlting J."/>
            <person name="Ellis B."/>
            <person name="Gendler K."/>
            <person name="Goodstein D."/>
            <person name="Gribskov M."/>
            <person name="Grimwood J."/>
            <person name="Groover A."/>
            <person name="Gunter L."/>
            <person name="Hamberger B."/>
            <person name="Heinze B."/>
            <person name="Helariutta Y."/>
            <person name="Henrissat B."/>
            <person name="Holligan D."/>
            <person name="Holt R."/>
            <person name="Huang W."/>
            <person name="Islam-Faridi N."/>
            <person name="Jones S."/>
            <person name="Jones-Rhoades M."/>
            <person name="Jorgensen R."/>
            <person name="Joshi C."/>
            <person name="Kangasjarvi J."/>
            <person name="Karlsson J."/>
            <person name="Kelleher C."/>
            <person name="Kirkpatrick R."/>
            <person name="Kirst M."/>
            <person name="Kohler A."/>
            <person name="Kalluri U."/>
            <person name="Larimer F."/>
            <person name="Leebens-Mack J."/>
            <person name="Leple J.C."/>
            <person name="Locascio P."/>
            <person name="Lou Y."/>
            <person name="Lucas S."/>
            <person name="Martin F."/>
            <person name="Montanini B."/>
            <person name="Napoli C."/>
            <person name="Nelson D.R."/>
            <person name="Nelson C."/>
            <person name="Nieminen K."/>
            <person name="Nilsson O."/>
            <person name="Pereda V."/>
            <person name="Peter G."/>
            <person name="Philippe R."/>
            <person name="Pilate G."/>
            <person name="Poliakov A."/>
            <person name="Razumovskaya J."/>
            <person name="Richardson P."/>
            <person name="Rinaldi C."/>
            <person name="Ritland K."/>
            <person name="Rouze P."/>
            <person name="Ryaboy D."/>
            <person name="Schmutz J."/>
            <person name="Schrader J."/>
            <person name="Segerman B."/>
            <person name="Shin H."/>
            <person name="Siddiqui A."/>
            <person name="Sterky F."/>
            <person name="Terry A."/>
            <person name="Tsai C.J."/>
            <person name="Uberbacher E."/>
            <person name="Unneberg P."/>
            <person name="Vahala J."/>
            <person name="Wall K."/>
            <person name="Wessler S."/>
            <person name="Yang G."/>
            <person name="Yin T."/>
            <person name="Douglas C."/>
            <person name="Marra M."/>
            <person name="Sandberg G."/>
            <person name="Van de Peer Y."/>
            <person name="Rokhsar D."/>
        </authorList>
    </citation>
    <scope>NUCLEOTIDE SEQUENCE [LARGE SCALE GENOMIC DNA]</scope>
    <source>
        <strain evidence="2">cv. Nisqually</strain>
    </source>
</reference>
<dbReference type="Proteomes" id="UP000006729">
    <property type="component" value="Chromosome 5"/>
</dbReference>
<gene>
    <name evidence="1" type="ORF">POPTR_005G078050v4</name>
</gene>
<keyword evidence="2" id="KW-1185">Reference proteome</keyword>
<proteinExistence type="predicted"/>
<evidence type="ECO:0000313" key="2">
    <source>
        <dbReference type="Proteomes" id="UP000006729"/>
    </source>
</evidence>
<protein>
    <submittedName>
        <fullName evidence="1">Uncharacterized protein</fullName>
    </submittedName>
</protein>
<dbReference type="EMBL" id="CM009294">
    <property type="protein sequence ID" value="KAI9394336.1"/>
    <property type="molecule type" value="Genomic_DNA"/>
</dbReference>
<evidence type="ECO:0000313" key="1">
    <source>
        <dbReference type="EMBL" id="KAI9394336.1"/>
    </source>
</evidence>